<evidence type="ECO:0000259" key="1">
    <source>
        <dbReference type="Pfam" id="PF13946"/>
    </source>
</evidence>
<accession>A0A3A3GB93</accession>
<dbReference type="InterPro" id="IPR038255">
    <property type="entry name" value="PBS_linker_sf"/>
</dbReference>
<dbReference type="InterPro" id="IPR025282">
    <property type="entry name" value="DUF4214"/>
</dbReference>
<dbReference type="Gene3D" id="1.10.3130.20">
    <property type="entry name" value="Phycobilisome linker domain"/>
    <property type="match status" value="1"/>
</dbReference>
<dbReference type="AlphaFoldDB" id="A0A3A3GB93"/>
<comment type="caution">
    <text evidence="2">The sequence shown here is derived from an EMBL/GenBank/DDBJ whole genome shotgun (WGS) entry which is preliminary data.</text>
</comment>
<proteinExistence type="predicted"/>
<feature type="domain" description="DUF4214" evidence="1">
    <location>
        <begin position="241"/>
        <end position="307"/>
    </location>
</feature>
<dbReference type="Pfam" id="PF13946">
    <property type="entry name" value="DUF4214"/>
    <property type="match status" value="1"/>
</dbReference>
<dbReference type="SUPFAM" id="SSF51120">
    <property type="entry name" value="beta-Roll"/>
    <property type="match status" value="1"/>
</dbReference>
<dbReference type="RefSeq" id="WP_119769403.1">
    <property type="nucleotide sequence ID" value="NZ_QYUO01000001.1"/>
</dbReference>
<dbReference type="GO" id="GO:0005509">
    <property type="term" value="F:calcium ion binding"/>
    <property type="evidence" value="ECO:0007669"/>
    <property type="project" value="InterPro"/>
</dbReference>
<keyword evidence="3" id="KW-1185">Reference proteome</keyword>
<sequence>MGMTYQIHDAASKYGLGNMAASTALSTANQNLLGSIVSITPSWVGDAPALGQPAAVAVGFAGGFTGNIGFTLTSYTTIVVTSISYVHTASNETLLSANGSMAFSANDVTAVLAEQRVYASGDTLFGNSFNNALRGFGGNDTIDGGGGNDTAYFNGARSLYQITQNGGTLTVSGPDGVDTLRNVERVAFSDKALAFDTGGSAGQAYRLYQAAFDRKPDTGGLATWMNYMDQGHSLTEVSTMFQQSTEFITKYGTNVSTAQFVTLLYKNVLHREPDSGGFAMWSNLLDTNQWGRADVLIGFSESNENKAALIGVMQSGMEFVA</sequence>
<dbReference type="Proteomes" id="UP000265955">
    <property type="component" value="Unassembled WGS sequence"/>
</dbReference>
<dbReference type="InterPro" id="IPR011049">
    <property type="entry name" value="Serralysin-like_metalloprot_C"/>
</dbReference>
<evidence type="ECO:0000313" key="2">
    <source>
        <dbReference type="EMBL" id="RJF99465.1"/>
    </source>
</evidence>
<evidence type="ECO:0000313" key="3">
    <source>
        <dbReference type="Proteomes" id="UP000265955"/>
    </source>
</evidence>
<dbReference type="Pfam" id="PF00353">
    <property type="entry name" value="HemolysinCabind"/>
    <property type="match status" value="1"/>
</dbReference>
<dbReference type="OrthoDB" id="480426at2"/>
<organism evidence="2 3">
    <name type="scientific">Noviherbaspirillum saxi</name>
    <dbReference type="NCBI Taxonomy" id="2320863"/>
    <lineage>
        <taxon>Bacteria</taxon>
        <taxon>Pseudomonadati</taxon>
        <taxon>Pseudomonadota</taxon>
        <taxon>Betaproteobacteria</taxon>
        <taxon>Burkholderiales</taxon>
        <taxon>Oxalobacteraceae</taxon>
        <taxon>Noviherbaspirillum</taxon>
    </lineage>
</organism>
<name>A0A3A3GB93_9BURK</name>
<dbReference type="InterPro" id="IPR001343">
    <property type="entry name" value="Hemolysn_Ca-bd"/>
</dbReference>
<dbReference type="EMBL" id="QYUO01000001">
    <property type="protein sequence ID" value="RJF99465.1"/>
    <property type="molecule type" value="Genomic_DNA"/>
</dbReference>
<protein>
    <submittedName>
        <fullName evidence="2">DUF4214 domain-containing protein</fullName>
    </submittedName>
</protein>
<dbReference type="Gene3D" id="2.150.10.10">
    <property type="entry name" value="Serralysin-like metalloprotease, C-terminal"/>
    <property type="match status" value="1"/>
</dbReference>
<reference evidence="3" key="1">
    <citation type="submission" date="2018-09" db="EMBL/GenBank/DDBJ databases">
        <authorList>
            <person name="Zhu H."/>
        </authorList>
    </citation>
    <scope>NUCLEOTIDE SEQUENCE [LARGE SCALE GENOMIC DNA]</scope>
    <source>
        <strain evidence="3">K1R23-30</strain>
    </source>
</reference>
<gene>
    <name evidence="2" type="ORF">D3871_13720</name>
</gene>